<name>A0A5B8RJJ6_9ZZZZ</name>
<gene>
    <name evidence="1" type="ORF">KBTEX_03381</name>
</gene>
<organism evidence="1">
    <name type="scientific">uncultured organism</name>
    <dbReference type="NCBI Taxonomy" id="155900"/>
    <lineage>
        <taxon>unclassified sequences</taxon>
        <taxon>environmental samples</taxon>
    </lineage>
</organism>
<dbReference type="AlphaFoldDB" id="A0A5B8RJJ6"/>
<reference evidence="1" key="1">
    <citation type="submission" date="2019-06" db="EMBL/GenBank/DDBJ databases">
        <authorList>
            <person name="Murdoch R.W."/>
            <person name="Fathepure B."/>
        </authorList>
    </citation>
    <scope>NUCLEOTIDE SEQUENCE</scope>
</reference>
<protein>
    <recommendedName>
        <fullName evidence="2">Sulfotransferase domain-containing protein</fullName>
    </recommendedName>
</protein>
<dbReference type="SUPFAM" id="SSF52540">
    <property type="entry name" value="P-loop containing nucleoside triphosphate hydrolases"/>
    <property type="match status" value="1"/>
</dbReference>
<sequence length="315" mass="36365">MTDIVHIGYHKTATNWFQRLFYPGAQGLRYVHRKHVRAAFIHHDAFHFDPATARATLGKRDDEDIILCEEELSGNLHNGGLFGCLSKEVAQRIHRTLPGARIVIFIRNQPAMIASVYKQYVKEGGTHGVNRYLHHAHYLHESGFQPAKAPLFRFEHFEYLPLIRHYQALFGRERVHVFPYEAFARDGEAFVTRFADALGLDVPPQPLHADRVNIGYRRGTLALARLINHFTYRDVVDKRVWLNVPFTYRKGRILLKHLNRLPVLGRQQRPGDLLGRDNMEFIQAYYAHVNAQLEAELGIRLAEFGYPLPTPSTRS</sequence>
<dbReference type="Gene3D" id="3.40.50.300">
    <property type="entry name" value="P-loop containing nucleotide triphosphate hydrolases"/>
    <property type="match status" value="1"/>
</dbReference>
<dbReference type="InterPro" id="IPR027417">
    <property type="entry name" value="P-loop_NTPase"/>
</dbReference>
<evidence type="ECO:0008006" key="2">
    <source>
        <dbReference type="Google" id="ProtNLM"/>
    </source>
</evidence>
<evidence type="ECO:0000313" key="1">
    <source>
        <dbReference type="EMBL" id="QEA07037.1"/>
    </source>
</evidence>
<proteinExistence type="predicted"/>
<dbReference type="EMBL" id="MN079195">
    <property type="protein sequence ID" value="QEA07037.1"/>
    <property type="molecule type" value="Genomic_DNA"/>
</dbReference>
<accession>A0A5B8RJJ6</accession>